<dbReference type="GO" id="GO:0008168">
    <property type="term" value="F:methyltransferase activity"/>
    <property type="evidence" value="ECO:0007669"/>
    <property type="project" value="InterPro"/>
</dbReference>
<evidence type="ECO:0000313" key="2">
    <source>
        <dbReference type="Proteomes" id="UP001438707"/>
    </source>
</evidence>
<accession>A0AAW1RH46</accession>
<reference evidence="1 2" key="1">
    <citation type="journal article" date="2024" name="Nat. Commun.">
        <title>Phylogenomics reveals the evolutionary origins of lichenization in chlorophyte algae.</title>
        <authorList>
            <person name="Puginier C."/>
            <person name="Libourel C."/>
            <person name="Otte J."/>
            <person name="Skaloud P."/>
            <person name="Haon M."/>
            <person name="Grisel S."/>
            <person name="Petersen M."/>
            <person name="Berrin J.G."/>
            <person name="Delaux P.M."/>
            <person name="Dal Grande F."/>
            <person name="Keller J."/>
        </authorList>
    </citation>
    <scope>NUCLEOTIDE SEQUENCE [LARGE SCALE GENOMIC DNA]</scope>
    <source>
        <strain evidence="1 2">SAG 2145</strain>
    </source>
</reference>
<dbReference type="AlphaFoldDB" id="A0AAW1RH46"/>
<dbReference type="InterPro" id="IPR008189">
    <property type="entry name" value="rRNA_ssu_MeTfrase_I"/>
</dbReference>
<dbReference type="Proteomes" id="UP001438707">
    <property type="component" value="Unassembled WGS sequence"/>
</dbReference>
<dbReference type="Gene3D" id="3.30.950.10">
    <property type="entry name" value="Methyltransferase, Cobalt-precorrin-4 Transmethylase, Domain 2"/>
    <property type="match status" value="1"/>
</dbReference>
<keyword evidence="2" id="KW-1185">Reference proteome</keyword>
<dbReference type="PANTHER" id="PTHR46111">
    <property type="entry name" value="RIBOSOMAL RNA SMALL SUBUNIT METHYLTRANSFERASE I"/>
    <property type="match status" value="1"/>
</dbReference>
<dbReference type="PANTHER" id="PTHR46111:SF1">
    <property type="entry name" value="RIBOSOMAL RNA SMALL SUBUNIT METHYLTRANSFERASE I"/>
    <property type="match status" value="1"/>
</dbReference>
<organism evidence="1 2">
    <name type="scientific">Apatococcus lobatus</name>
    <dbReference type="NCBI Taxonomy" id="904363"/>
    <lineage>
        <taxon>Eukaryota</taxon>
        <taxon>Viridiplantae</taxon>
        <taxon>Chlorophyta</taxon>
        <taxon>core chlorophytes</taxon>
        <taxon>Trebouxiophyceae</taxon>
        <taxon>Chlorellales</taxon>
        <taxon>Chlorellaceae</taxon>
        <taxon>Apatococcus</taxon>
    </lineage>
</organism>
<name>A0AAW1RH46_9CHLO</name>
<proteinExistence type="predicted"/>
<comment type="caution">
    <text evidence="1">The sequence shown here is derived from an EMBL/GenBank/DDBJ whole genome shotgun (WGS) entry which is preliminary data.</text>
</comment>
<evidence type="ECO:0000313" key="1">
    <source>
        <dbReference type="EMBL" id="KAK9833131.1"/>
    </source>
</evidence>
<gene>
    <name evidence="1" type="ORF">WJX74_008034</name>
</gene>
<protein>
    <submittedName>
        <fullName evidence="1">Uncharacterized protein</fullName>
    </submittedName>
</protein>
<dbReference type="InterPro" id="IPR035996">
    <property type="entry name" value="4pyrrol_Methylase_sf"/>
</dbReference>
<sequence>MQSLHQHNERAQQSKILSMLSRGAAIALISDAGFLPPKQSARLKKLQQLSAVQATLLLYAPPHSLAAILADAVEVLDGSRQCVVARELTKMHEEFFRGTLAAAAEEFQSRPAKGEITLVIEGAGPVDTTQDANSALRELIQSGMAPSLAVARVVKEFSVKKSSIYQLALDIKSEIR</sequence>
<dbReference type="SUPFAM" id="SSF53790">
    <property type="entry name" value="Tetrapyrrole methylase"/>
    <property type="match status" value="1"/>
</dbReference>
<dbReference type="EMBL" id="JALJOS010000011">
    <property type="protein sequence ID" value="KAK9833131.1"/>
    <property type="molecule type" value="Genomic_DNA"/>
</dbReference>
<dbReference type="InterPro" id="IPR014776">
    <property type="entry name" value="4pyrrole_Mease_sub2"/>
</dbReference>